<dbReference type="InterPro" id="IPR011042">
    <property type="entry name" value="6-blade_b-propeller_TolB-like"/>
</dbReference>
<proteinExistence type="predicted"/>
<dbReference type="PROSITE" id="PS51257">
    <property type="entry name" value="PROKAR_LIPOPROTEIN"/>
    <property type="match status" value="1"/>
</dbReference>
<dbReference type="OrthoDB" id="108903at2"/>
<dbReference type="InterPro" id="IPR011659">
    <property type="entry name" value="WD40"/>
</dbReference>
<name>A0A162MKY6_9FIRM</name>
<evidence type="ECO:0000256" key="1">
    <source>
        <dbReference type="SAM" id="MobiDB-lite"/>
    </source>
</evidence>
<dbReference type="STRING" id="520767.ATZ99_11490"/>
<evidence type="ECO:0000313" key="2">
    <source>
        <dbReference type="EMBL" id="KYO66521.1"/>
    </source>
</evidence>
<reference evidence="2 3" key="1">
    <citation type="submission" date="2015-12" db="EMBL/GenBank/DDBJ databases">
        <title>Draft genome of Thermovenabulum gondwanense isolated from a red thermophilic microbial mat colonisisng an outflow channel of a bore well.</title>
        <authorList>
            <person name="Patel B.K."/>
        </authorList>
    </citation>
    <scope>NUCLEOTIDE SEQUENCE [LARGE SCALE GENOMIC DNA]</scope>
    <source>
        <strain evidence="2 3">R270</strain>
    </source>
</reference>
<sequence length="522" mass="60035">MGFKKLSKILLVLLLILMIIISAISCGKQNTAPPSQNSQNRNSEKEDNTGNNEATVEFGDLKLMRKINPAAENTTYTEAVAKAGYFHSFVYYLTDSFASEDGKFPLIKEDGEKNIKLYVISKDLKTVLTVDRIEAEYAEKGYLFYLLGWKGNKLYYLKAEKDGEKIGFSAYSFDTAGGNKKKIAFIELEHLYIGNFRFLPEEEKAIIFIPGKYIQLELASGNITLLKSGLPSYDGLFYPQISPEGKYVAYSLLEPERRGMYAFDVENKKEVLIAGAGERDYFTPRWSPDGRYLAFYYVVKNEKGEFEYVEGEDGPYPIADGIRVIDFKENKELNIALQGMRIGFSYFNGDSNYMVFSSVTRENAKELNKYSVFDPEKMNSIAFDGLWIFNLKENKAKKINEENIKIGFYPALILSEEEYYFYKTIDEGWKDLVYYNRGSSQVIDTGYRFIPEKYQNLKLIKGNLIIVGINNGEISIFKVNKGERKEIFRTKGVFREYNVINDYIVLFYNDEQEKEKITLIPL</sequence>
<evidence type="ECO:0008006" key="4">
    <source>
        <dbReference type="Google" id="ProtNLM"/>
    </source>
</evidence>
<feature type="region of interest" description="Disordered" evidence="1">
    <location>
        <begin position="30"/>
        <end position="52"/>
    </location>
</feature>
<dbReference type="Proteomes" id="UP000075737">
    <property type="component" value="Unassembled WGS sequence"/>
</dbReference>
<dbReference type="Pfam" id="PF07676">
    <property type="entry name" value="PD40"/>
    <property type="match status" value="1"/>
</dbReference>
<dbReference type="RefSeq" id="WP_068748277.1">
    <property type="nucleotide sequence ID" value="NZ_LOHZ01000027.1"/>
</dbReference>
<feature type="compositionally biased region" description="Polar residues" evidence="1">
    <location>
        <begin position="30"/>
        <end position="41"/>
    </location>
</feature>
<dbReference type="Gene3D" id="2.120.10.30">
    <property type="entry name" value="TolB, C-terminal domain"/>
    <property type="match status" value="1"/>
</dbReference>
<dbReference type="AlphaFoldDB" id="A0A162MKY6"/>
<dbReference type="SUPFAM" id="SSF69304">
    <property type="entry name" value="Tricorn protease N-terminal domain"/>
    <property type="match status" value="1"/>
</dbReference>
<gene>
    <name evidence="2" type="ORF">ATZ99_11490</name>
</gene>
<dbReference type="EMBL" id="LOHZ01000027">
    <property type="protein sequence ID" value="KYO66521.1"/>
    <property type="molecule type" value="Genomic_DNA"/>
</dbReference>
<accession>A0A162MKY6</accession>
<keyword evidence="3" id="KW-1185">Reference proteome</keyword>
<organism evidence="2 3">
    <name type="scientific">Thermovenabulum gondwanense</name>
    <dbReference type="NCBI Taxonomy" id="520767"/>
    <lineage>
        <taxon>Bacteria</taxon>
        <taxon>Bacillati</taxon>
        <taxon>Bacillota</taxon>
        <taxon>Clostridia</taxon>
        <taxon>Thermosediminibacterales</taxon>
        <taxon>Thermosediminibacteraceae</taxon>
        <taxon>Thermovenabulum</taxon>
    </lineage>
</organism>
<protein>
    <recommendedName>
        <fullName evidence="4">Protein TolB</fullName>
    </recommendedName>
</protein>
<comment type="caution">
    <text evidence="2">The sequence shown here is derived from an EMBL/GenBank/DDBJ whole genome shotgun (WGS) entry which is preliminary data.</text>
</comment>
<evidence type="ECO:0000313" key="3">
    <source>
        <dbReference type="Proteomes" id="UP000075737"/>
    </source>
</evidence>